<organism evidence="1 2">
    <name type="scientific">Vaccinium darrowii</name>
    <dbReference type="NCBI Taxonomy" id="229202"/>
    <lineage>
        <taxon>Eukaryota</taxon>
        <taxon>Viridiplantae</taxon>
        <taxon>Streptophyta</taxon>
        <taxon>Embryophyta</taxon>
        <taxon>Tracheophyta</taxon>
        <taxon>Spermatophyta</taxon>
        <taxon>Magnoliopsida</taxon>
        <taxon>eudicotyledons</taxon>
        <taxon>Gunneridae</taxon>
        <taxon>Pentapetalae</taxon>
        <taxon>asterids</taxon>
        <taxon>Ericales</taxon>
        <taxon>Ericaceae</taxon>
        <taxon>Vaccinioideae</taxon>
        <taxon>Vaccinieae</taxon>
        <taxon>Vaccinium</taxon>
    </lineage>
</organism>
<name>A0ACB7XA77_9ERIC</name>
<comment type="caution">
    <text evidence="1">The sequence shown here is derived from an EMBL/GenBank/DDBJ whole genome shotgun (WGS) entry which is preliminary data.</text>
</comment>
<evidence type="ECO:0000313" key="1">
    <source>
        <dbReference type="EMBL" id="KAH7837515.1"/>
    </source>
</evidence>
<dbReference type="Proteomes" id="UP000828048">
    <property type="component" value="Chromosome 6"/>
</dbReference>
<dbReference type="EMBL" id="CM037156">
    <property type="protein sequence ID" value="KAH7837515.1"/>
    <property type="molecule type" value="Genomic_DNA"/>
</dbReference>
<gene>
    <name evidence="1" type="ORF">Vadar_014728</name>
</gene>
<reference evidence="1 2" key="1">
    <citation type="journal article" date="2021" name="Hortic Res">
        <title>High-quality reference genome and annotation aids understanding of berry development for evergreen blueberry (Vaccinium darrowii).</title>
        <authorList>
            <person name="Yu J."/>
            <person name="Hulse-Kemp A.M."/>
            <person name="Babiker E."/>
            <person name="Staton M."/>
        </authorList>
    </citation>
    <scope>NUCLEOTIDE SEQUENCE [LARGE SCALE GENOMIC DNA]</scope>
    <source>
        <strain evidence="2">cv. NJ 8807/NJ 8810</strain>
        <tissue evidence="1">Young leaf</tissue>
    </source>
</reference>
<proteinExistence type="predicted"/>
<protein>
    <submittedName>
        <fullName evidence="1">Uncharacterized protein</fullName>
    </submittedName>
</protein>
<accession>A0ACB7XA77</accession>
<sequence>MYFGTDDEDLIPTQMQGDEIGTEQEESIPMQMESDEIGTEQVHAISIFGEDEDTSVDTTNNRNVINLSISKEVIPEVGKKFETEEAAYQFYNAYAFKVGFSVRKSNKHKDRSGKITDRVFCCSCQGSLNLARLSLLQFESCGLTTPSISQLHQFGQAYFRFTSGVAAALAASGCCYISCINVSLCCCHQGVK</sequence>
<evidence type="ECO:0000313" key="2">
    <source>
        <dbReference type="Proteomes" id="UP000828048"/>
    </source>
</evidence>
<keyword evidence="2" id="KW-1185">Reference proteome</keyword>